<dbReference type="GO" id="GO:0016020">
    <property type="term" value="C:membrane"/>
    <property type="evidence" value="ECO:0007669"/>
    <property type="project" value="UniProtKB-SubCell"/>
</dbReference>
<evidence type="ECO:0000256" key="3">
    <source>
        <dbReference type="ARBA" id="ARBA00022692"/>
    </source>
</evidence>
<evidence type="ECO:0000313" key="8">
    <source>
        <dbReference type="Proteomes" id="UP001255856"/>
    </source>
</evidence>
<evidence type="ECO:0000256" key="1">
    <source>
        <dbReference type="ARBA" id="ARBA00004141"/>
    </source>
</evidence>
<evidence type="ECO:0000256" key="4">
    <source>
        <dbReference type="ARBA" id="ARBA00022989"/>
    </source>
</evidence>
<proteinExistence type="inferred from homology"/>
<evidence type="ECO:0000256" key="2">
    <source>
        <dbReference type="ARBA" id="ARBA00010596"/>
    </source>
</evidence>
<accession>A0AAD9IKT1</accession>
<keyword evidence="5 6" id="KW-0472">Membrane</keyword>
<evidence type="ECO:0008006" key="9">
    <source>
        <dbReference type="Google" id="ProtNLM"/>
    </source>
</evidence>
<dbReference type="InterPro" id="IPR045231">
    <property type="entry name" value="Yip1/4-like"/>
</dbReference>
<evidence type="ECO:0000256" key="5">
    <source>
        <dbReference type="ARBA" id="ARBA00023136"/>
    </source>
</evidence>
<keyword evidence="3 6" id="KW-0812">Transmembrane</keyword>
<comment type="similarity">
    <text evidence="2">Belongs to the YIP1 family.</text>
</comment>
<dbReference type="PANTHER" id="PTHR21236">
    <property type="entry name" value="GOLGI MEMBRANE PROTEIN YIP1"/>
    <property type="match status" value="1"/>
</dbReference>
<sequence length="243" mass="25702">MQYQAADPTQVFRPPVPSALAPQPGLDWVTGPSPSYSTDAAYAAPYRPQAGPAVDDSFGAYEEEPPFVTAPGAPRAELGIDVTSIVRRTGAILTGRLSHDSLEALDLGGPLMFMSLLAFTHLLVGKLHFGYILGWTVVSATLIWFVLNSMTGAPPDGGDLGLYACCCLLGYALLPLVAHSLLALLLPKHSSVSIGLGVLAVLWSAATSAKLFVNRSTALRGQTSVIMYPSCLMYTAFALLTLY</sequence>
<dbReference type="AlphaFoldDB" id="A0AAD9IKT1"/>
<gene>
    <name evidence="7" type="ORF">QBZ16_003173</name>
</gene>
<comment type="subcellular location">
    <subcellularLocation>
        <location evidence="1">Membrane</location>
        <topology evidence="1">Multi-pass membrane protein</topology>
    </subcellularLocation>
</comment>
<keyword evidence="4 6" id="KW-1133">Transmembrane helix</keyword>
<protein>
    <recommendedName>
        <fullName evidence="9">Protein YIP</fullName>
    </recommendedName>
</protein>
<keyword evidence="8" id="KW-1185">Reference proteome</keyword>
<feature type="transmembrane region" description="Helical" evidence="6">
    <location>
        <begin position="192"/>
        <end position="213"/>
    </location>
</feature>
<dbReference type="EMBL" id="JASFZW010000003">
    <property type="protein sequence ID" value="KAK2079481.1"/>
    <property type="molecule type" value="Genomic_DNA"/>
</dbReference>
<feature type="transmembrane region" description="Helical" evidence="6">
    <location>
        <begin position="225"/>
        <end position="242"/>
    </location>
</feature>
<dbReference type="GO" id="GO:0006888">
    <property type="term" value="P:endoplasmic reticulum to Golgi vesicle-mediated transport"/>
    <property type="evidence" value="ECO:0007669"/>
    <property type="project" value="InterPro"/>
</dbReference>
<comment type="caution">
    <text evidence="7">The sequence shown here is derived from an EMBL/GenBank/DDBJ whole genome shotgun (WGS) entry which is preliminary data.</text>
</comment>
<dbReference type="PANTHER" id="PTHR21236:SF2">
    <property type="entry name" value="PROTEIN YIPF"/>
    <property type="match status" value="1"/>
</dbReference>
<name>A0AAD9IKT1_PROWI</name>
<organism evidence="7 8">
    <name type="scientific">Prototheca wickerhamii</name>
    <dbReference type="NCBI Taxonomy" id="3111"/>
    <lineage>
        <taxon>Eukaryota</taxon>
        <taxon>Viridiplantae</taxon>
        <taxon>Chlorophyta</taxon>
        <taxon>core chlorophytes</taxon>
        <taxon>Trebouxiophyceae</taxon>
        <taxon>Chlorellales</taxon>
        <taxon>Chlorellaceae</taxon>
        <taxon>Prototheca</taxon>
    </lineage>
</organism>
<reference evidence="7" key="1">
    <citation type="submission" date="2021-01" db="EMBL/GenBank/DDBJ databases">
        <authorList>
            <person name="Eckstrom K.M.E."/>
        </authorList>
    </citation>
    <scope>NUCLEOTIDE SEQUENCE</scope>
    <source>
        <strain evidence="7">UVCC 0001</strain>
    </source>
</reference>
<evidence type="ECO:0000256" key="6">
    <source>
        <dbReference type="SAM" id="Phobius"/>
    </source>
</evidence>
<feature type="transmembrane region" description="Helical" evidence="6">
    <location>
        <begin position="160"/>
        <end position="186"/>
    </location>
</feature>
<feature type="transmembrane region" description="Helical" evidence="6">
    <location>
        <begin position="104"/>
        <end position="123"/>
    </location>
</feature>
<dbReference type="GO" id="GO:0005802">
    <property type="term" value="C:trans-Golgi network"/>
    <property type="evidence" value="ECO:0007669"/>
    <property type="project" value="TreeGrafter"/>
</dbReference>
<evidence type="ECO:0000313" key="7">
    <source>
        <dbReference type="EMBL" id="KAK2079481.1"/>
    </source>
</evidence>
<dbReference type="GO" id="GO:0048280">
    <property type="term" value="P:vesicle fusion with Golgi apparatus"/>
    <property type="evidence" value="ECO:0007669"/>
    <property type="project" value="TreeGrafter"/>
</dbReference>
<feature type="transmembrane region" description="Helical" evidence="6">
    <location>
        <begin position="129"/>
        <end position="148"/>
    </location>
</feature>
<dbReference type="Proteomes" id="UP001255856">
    <property type="component" value="Unassembled WGS sequence"/>
</dbReference>